<protein>
    <submittedName>
        <fullName evidence="8">Recombinase family protein</fullName>
    </submittedName>
</protein>
<name>A0ABD6SU07_BACTU</name>
<evidence type="ECO:0000256" key="5">
    <source>
        <dbReference type="PROSITE-ProRule" id="PRU10137"/>
    </source>
</evidence>
<evidence type="ECO:0000313" key="8">
    <source>
        <dbReference type="EMBL" id="PEX43480.1"/>
    </source>
</evidence>
<dbReference type="InterPro" id="IPR036162">
    <property type="entry name" value="Resolvase-like_N_sf"/>
</dbReference>
<dbReference type="PROSITE" id="PS51737">
    <property type="entry name" value="RECOMBINASE_DNA_BIND"/>
    <property type="match status" value="1"/>
</dbReference>
<dbReference type="AlphaFoldDB" id="A0ABD6SU07"/>
<dbReference type="Gene3D" id="3.90.1750.20">
    <property type="entry name" value="Putative Large Serine Recombinase, Chain B, Domain 2"/>
    <property type="match status" value="1"/>
</dbReference>
<keyword evidence="3" id="KW-0233">DNA recombination</keyword>
<dbReference type="Pfam" id="PF00239">
    <property type="entry name" value="Resolvase"/>
    <property type="match status" value="1"/>
</dbReference>
<dbReference type="GO" id="GO:0003677">
    <property type="term" value="F:DNA binding"/>
    <property type="evidence" value="ECO:0007669"/>
    <property type="project" value="UniProtKB-KW"/>
</dbReference>
<reference evidence="8 9" key="1">
    <citation type="submission" date="2017-09" db="EMBL/GenBank/DDBJ databases">
        <title>Large-scale bioinformatics analysis of Bacillus genomes uncovers conserved roles of natural products in bacterial physiology.</title>
        <authorList>
            <consortium name="Agbiome Team Llc"/>
            <person name="Bleich R.M."/>
            <person name="Kirk G.J."/>
            <person name="Santa Maria K.C."/>
            <person name="Allen S.E."/>
            <person name="Farag S."/>
            <person name="Shank E.A."/>
            <person name="Bowers A."/>
        </authorList>
    </citation>
    <scope>NUCLEOTIDE SEQUENCE [LARGE SCALE GENOMIC DNA]</scope>
    <source>
        <strain evidence="8 9">AFS007900</strain>
    </source>
</reference>
<organism evidence="8 9">
    <name type="scientific">Bacillus thuringiensis</name>
    <dbReference type="NCBI Taxonomy" id="1428"/>
    <lineage>
        <taxon>Bacteria</taxon>
        <taxon>Bacillati</taxon>
        <taxon>Bacillota</taxon>
        <taxon>Bacilli</taxon>
        <taxon>Bacillales</taxon>
        <taxon>Bacillaceae</taxon>
        <taxon>Bacillus</taxon>
        <taxon>Bacillus cereus group</taxon>
    </lineage>
</organism>
<dbReference type="InterPro" id="IPR011109">
    <property type="entry name" value="DNA_bind_recombinase_dom"/>
</dbReference>
<dbReference type="GO" id="GO:0015074">
    <property type="term" value="P:DNA integration"/>
    <property type="evidence" value="ECO:0007669"/>
    <property type="project" value="UniProtKB-KW"/>
</dbReference>
<accession>A0ABD6SU07</accession>
<dbReference type="CDD" id="cd00338">
    <property type="entry name" value="Ser_Recombinase"/>
    <property type="match status" value="1"/>
</dbReference>
<evidence type="ECO:0000259" key="7">
    <source>
        <dbReference type="PROSITE" id="PS51737"/>
    </source>
</evidence>
<evidence type="ECO:0000259" key="6">
    <source>
        <dbReference type="PROSITE" id="PS51736"/>
    </source>
</evidence>
<dbReference type="SMART" id="SM00857">
    <property type="entry name" value="Resolvase"/>
    <property type="match status" value="1"/>
</dbReference>
<feature type="domain" description="Recombinase" evidence="7">
    <location>
        <begin position="167"/>
        <end position="258"/>
    </location>
</feature>
<evidence type="ECO:0000256" key="2">
    <source>
        <dbReference type="ARBA" id="ARBA00023125"/>
    </source>
</evidence>
<gene>
    <name evidence="8" type="ORF">CN461_29140</name>
</gene>
<keyword evidence="1" id="KW-0229">DNA integration</keyword>
<dbReference type="PANTHER" id="PTHR30461">
    <property type="entry name" value="DNA-INVERTASE FROM LAMBDOID PROPHAGE"/>
    <property type="match status" value="1"/>
</dbReference>
<dbReference type="InterPro" id="IPR050639">
    <property type="entry name" value="SSR_resolvase"/>
</dbReference>
<evidence type="ECO:0000256" key="3">
    <source>
        <dbReference type="ARBA" id="ARBA00023172"/>
    </source>
</evidence>
<dbReference type="PROSITE" id="PS51736">
    <property type="entry name" value="RECOMBINASES_3"/>
    <property type="match status" value="1"/>
</dbReference>
<keyword evidence="2" id="KW-0238">DNA-binding</keyword>
<dbReference type="InterPro" id="IPR006119">
    <property type="entry name" value="Resolv_N"/>
</dbReference>
<dbReference type="Gene3D" id="3.40.50.1390">
    <property type="entry name" value="Resolvase, N-terminal catalytic domain"/>
    <property type="match status" value="1"/>
</dbReference>
<sequence length="258" mass="29953">MNVIGYVRVSTQGQAKEGYSALYQQDEIRKFCKENNWTLIDIYSDLGISGAKVDEEAMEVEREGFQNMLSMLQTRQVAYVVVLNTNRLWRSDIVKVLVHREFNKHKVDVKSIEQPNYSIYKKDPNDFLINGLMELLDQYQRLEIALKLGRGRNKKAQEGGYAGGRAAFGYKARKGQKYIEVDDKKAEIVQRVFNLRERYPKWSLTDLADALNNEGFTTAKGKKFTKVQVKRILDRKSFYQGMYSYRNVNVKGKHEPII</sequence>
<feature type="domain" description="Resolvase/invertase-type recombinase catalytic" evidence="6">
    <location>
        <begin position="2"/>
        <end position="159"/>
    </location>
</feature>
<evidence type="ECO:0000313" key="9">
    <source>
        <dbReference type="Proteomes" id="UP000220502"/>
    </source>
</evidence>
<dbReference type="PANTHER" id="PTHR30461:SF23">
    <property type="entry name" value="DNA RECOMBINASE-RELATED"/>
    <property type="match status" value="1"/>
</dbReference>
<dbReference type="RefSeq" id="WP_098403043.1">
    <property type="nucleotide sequence ID" value="NZ_NTXF01000060.1"/>
</dbReference>
<dbReference type="EMBL" id="NTXF01000060">
    <property type="protein sequence ID" value="PEX43480.1"/>
    <property type="molecule type" value="Genomic_DNA"/>
</dbReference>
<proteinExistence type="predicted"/>
<evidence type="ECO:0000256" key="4">
    <source>
        <dbReference type="PIRSR" id="PIRSR606118-50"/>
    </source>
</evidence>
<comment type="caution">
    <text evidence="8">The sequence shown here is derived from an EMBL/GenBank/DDBJ whole genome shotgun (WGS) entry which is preliminary data.</text>
</comment>
<dbReference type="Pfam" id="PF07508">
    <property type="entry name" value="Recombinase"/>
    <property type="match status" value="1"/>
</dbReference>
<dbReference type="SUPFAM" id="SSF53041">
    <property type="entry name" value="Resolvase-like"/>
    <property type="match status" value="1"/>
</dbReference>
<dbReference type="PROSITE" id="PS00397">
    <property type="entry name" value="RECOMBINASES_1"/>
    <property type="match status" value="1"/>
</dbReference>
<evidence type="ECO:0000256" key="1">
    <source>
        <dbReference type="ARBA" id="ARBA00022908"/>
    </source>
</evidence>
<dbReference type="InterPro" id="IPR006118">
    <property type="entry name" value="Recombinase_CS"/>
</dbReference>
<dbReference type="GO" id="GO:0006310">
    <property type="term" value="P:DNA recombination"/>
    <property type="evidence" value="ECO:0007669"/>
    <property type="project" value="UniProtKB-KW"/>
</dbReference>
<dbReference type="InterPro" id="IPR038109">
    <property type="entry name" value="DNA_bind_recomb_sf"/>
</dbReference>
<feature type="active site" description="O-(5'-phospho-DNA)-serine intermediate" evidence="4 5">
    <location>
        <position position="10"/>
    </location>
</feature>
<dbReference type="Proteomes" id="UP000220502">
    <property type="component" value="Unassembled WGS sequence"/>
</dbReference>